<keyword evidence="1" id="KW-0812">Transmembrane</keyword>
<feature type="transmembrane region" description="Helical" evidence="1">
    <location>
        <begin position="19"/>
        <end position="39"/>
    </location>
</feature>
<feature type="transmembrane region" description="Helical" evidence="1">
    <location>
        <begin position="294"/>
        <end position="313"/>
    </location>
</feature>
<proteinExistence type="predicted"/>
<dbReference type="STRING" id="82805.SAMN04487998_0487"/>
<evidence type="ECO:0000313" key="3">
    <source>
        <dbReference type="Proteomes" id="UP000198697"/>
    </source>
</evidence>
<reference evidence="3" key="1">
    <citation type="submission" date="2016-10" db="EMBL/GenBank/DDBJ databases">
        <authorList>
            <person name="Varghese N."/>
            <person name="Submissions S."/>
        </authorList>
    </citation>
    <scope>NUCLEOTIDE SEQUENCE [LARGE SCALE GENOMIC DNA]</scope>
    <source>
        <strain evidence="3">DSM 15310</strain>
    </source>
</reference>
<keyword evidence="1" id="KW-0472">Membrane</keyword>
<keyword evidence="3" id="KW-1185">Reference proteome</keyword>
<feature type="transmembrane region" description="Helical" evidence="1">
    <location>
        <begin position="260"/>
        <end position="282"/>
    </location>
</feature>
<dbReference type="Proteomes" id="UP000198697">
    <property type="component" value="Unassembled WGS sequence"/>
</dbReference>
<gene>
    <name evidence="2" type="ORF">SAMN04487998_0487</name>
</gene>
<evidence type="ECO:0000256" key="1">
    <source>
        <dbReference type="SAM" id="Phobius"/>
    </source>
</evidence>
<feature type="transmembrane region" description="Helical" evidence="1">
    <location>
        <begin position="45"/>
        <end position="67"/>
    </location>
</feature>
<protein>
    <submittedName>
        <fullName evidence="2">Uncharacterized protein</fullName>
    </submittedName>
</protein>
<evidence type="ECO:0000313" key="2">
    <source>
        <dbReference type="EMBL" id="SES85714.1"/>
    </source>
</evidence>
<keyword evidence="1" id="KW-1133">Transmembrane helix</keyword>
<dbReference type="OrthoDB" id="5936019at2"/>
<accession>A0A1H9ZVH3</accession>
<organism evidence="2 3">
    <name type="scientific">Hymenobacter actinosclerus</name>
    <dbReference type="NCBI Taxonomy" id="82805"/>
    <lineage>
        <taxon>Bacteria</taxon>
        <taxon>Pseudomonadati</taxon>
        <taxon>Bacteroidota</taxon>
        <taxon>Cytophagia</taxon>
        <taxon>Cytophagales</taxon>
        <taxon>Hymenobacteraceae</taxon>
        <taxon>Hymenobacter</taxon>
    </lineage>
</organism>
<dbReference type="EMBL" id="FOHS01000001">
    <property type="protein sequence ID" value="SES85714.1"/>
    <property type="molecule type" value="Genomic_DNA"/>
</dbReference>
<sequence length="392" mass="43017">MPFTATTPRSYGTARGWRVFIYLVTPPMIVVFLICPFLFDSDQSLLVYGPIGAVMWGMAGLFSVLLYDVYKGRHTFSAQGIRYRGAFRSKDLPLAAIKGYRTDDNYTYIVPVSRQYRGIRIGYTSEGYAEIQQWLAARFPDLDAQQVQQDAERLLLEEDFGRNPAEREANLAGARHVSWVLNAAGCLSGAWLLFWPEPYDWAVWAGLGVPPLAAAALFWHRGLLCFDDSNHSARPAITAALLFPPLGLLLRGLFDFELLAYQPLAPYAAGTALLMATALVLGSPQLLATSGRRVLLTGGIMAVLYGAAAVVTVNCVFDTSGPRVYAVPVLDKQLSGGQTSSYYLNVGPWGARAQPENVEVSKTLYQQTVIGDTVHIYQRPGRLGAAWFSTGK</sequence>
<name>A0A1H9ZVH3_9BACT</name>
<feature type="transmembrane region" description="Helical" evidence="1">
    <location>
        <begin position="236"/>
        <end position="254"/>
    </location>
</feature>
<feature type="transmembrane region" description="Helical" evidence="1">
    <location>
        <begin position="201"/>
        <end position="224"/>
    </location>
</feature>
<feature type="transmembrane region" description="Helical" evidence="1">
    <location>
        <begin position="177"/>
        <end position="195"/>
    </location>
</feature>
<dbReference type="AlphaFoldDB" id="A0A1H9ZVH3"/>